<gene>
    <name evidence="2" type="primary">ELF3</name>
    <name evidence="2" type="ORF">AXF42_Ash011985</name>
</gene>
<sequence>MALEALYEDAFVLRCCLTVRIMLWTFGDNLVQKLFASSPHLLLDNPHVTKIQPKASSKSLPMPSSLKLQLHVVHQRDESPQMPTHMIADCLVDKATVLPLQTQERGQLPRYAPQAGNQPSFPMTHHDNSPSTWYFPPTASQWLIPVMSPSEGLVYKPYSGPCPPSAGFMAPFYGGCGHLTLPPITNDFMNAAYAVPALHTQQPNPGVLPASPAIGPNYFPAPYGMPVTNTLVSASAIEQSIPLNGTDPNKHVAQHSRNSCNMSITGSEALSDCAPKNYPSRGSEVQGSTASSPCDRTRGKGRDALPLFPTSPAAGCSGLPSQSSGREYQINVIKVVPHNARSATESAARIFKSIQEERKQLEW</sequence>
<feature type="region of interest" description="Disordered" evidence="1">
    <location>
        <begin position="275"/>
        <end position="305"/>
    </location>
</feature>
<keyword evidence="3" id="KW-1185">Reference proteome</keyword>
<protein>
    <submittedName>
        <fullName evidence="2">Protein EARLY FLOWERING 3</fullName>
    </submittedName>
</protein>
<dbReference type="Proteomes" id="UP000236161">
    <property type="component" value="Unassembled WGS sequence"/>
</dbReference>
<proteinExistence type="predicted"/>
<dbReference type="PANTHER" id="PTHR34281">
    <property type="entry name" value="PROTEIN EARLY FLOWERING 3"/>
    <property type="match status" value="1"/>
</dbReference>
<evidence type="ECO:0000256" key="1">
    <source>
        <dbReference type="SAM" id="MobiDB-lite"/>
    </source>
</evidence>
<dbReference type="GO" id="GO:2000028">
    <property type="term" value="P:regulation of photoperiodism, flowering"/>
    <property type="evidence" value="ECO:0007669"/>
    <property type="project" value="InterPro"/>
</dbReference>
<evidence type="ECO:0000313" key="2">
    <source>
        <dbReference type="EMBL" id="PKA55693.1"/>
    </source>
</evidence>
<feature type="compositionally biased region" description="Polar residues" evidence="1">
    <location>
        <begin position="283"/>
        <end position="294"/>
    </location>
</feature>
<dbReference type="EMBL" id="KZ451978">
    <property type="protein sequence ID" value="PKA55693.1"/>
    <property type="molecule type" value="Genomic_DNA"/>
</dbReference>
<organism evidence="2 3">
    <name type="scientific">Apostasia shenzhenica</name>
    <dbReference type="NCBI Taxonomy" id="1088818"/>
    <lineage>
        <taxon>Eukaryota</taxon>
        <taxon>Viridiplantae</taxon>
        <taxon>Streptophyta</taxon>
        <taxon>Embryophyta</taxon>
        <taxon>Tracheophyta</taxon>
        <taxon>Spermatophyta</taxon>
        <taxon>Magnoliopsida</taxon>
        <taxon>Liliopsida</taxon>
        <taxon>Asparagales</taxon>
        <taxon>Orchidaceae</taxon>
        <taxon>Apostasioideae</taxon>
        <taxon>Apostasia</taxon>
    </lineage>
</organism>
<accession>A0A2I0AJF1</accession>
<dbReference type="PANTHER" id="PTHR34281:SF2">
    <property type="entry name" value="PROTEIN EARLY FLOWERING 3"/>
    <property type="match status" value="1"/>
</dbReference>
<name>A0A2I0AJF1_9ASPA</name>
<dbReference type="STRING" id="1088818.A0A2I0AJF1"/>
<reference evidence="2 3" key="1">
    <citation type="journal article" date="2017" name="Nature">
        <title>The Apostasia genome and the evolution of orchids.</title>
        <authorList>
            <person name="Zhang G.Q."/>
            <person name="Liu K.W."/>
            <person name="Li Z."/>
            <person name="Lohaus R."/>
            <person name="Hsiao Y.Y."/>
            <person name="Niu S.C."/>
            <person name="Wang J.Y."/>
            <person name="Lin Y.C."/>
            <person name="Xu Q."/>
            <person name="Chen L.J."/>
            <person name="Yoshida K."/>
            <person name="Fujiwara S."/>
            <person name="Wang Z.W."/>
            <person name="Zhang Y.Q."/>
            <person name="Mitsuda N."/>
            <person name="Wang M."/>
            <person name="Liu G.H."/>
            <person name="Pecoraro L."/>
            <person name="Huang H.X."/>
            <person name="Xiao X.J."/>
            <person name="Lin M."/>
            <person name="Wu X.Y."/>
            <person name="Wu W.L."/>
            <person name="Chen Y.Y."/>
            <person name="Chang S.B."/>
            <person name="Sakamoto S."/>
            <person name="Ohme-Takagi M."/>
            <person name="Yagi M."/>
            <person name="Zeng S.J."/>
            <person name="Shen C.Y."/>
            <person name="Yeh C.M."/>
            <person name="Luo Y.B."/>
            <person name="Tsai W.C."/>
            <person name="Van de Peer Y."/>
            <person name="Liu Z.J."/>
        </authorList>
    </citation>
    <scope>NUCLEOTIDE SEQUENCE [LARGE SCALE GENOMIC DNA]</scope>
    <source>
        <strain evidence="3">cv. Shenzhen</strain>
        <tissue evidence="2">Stem</tissue>
    </source>
</reference>
<dbReference type="OrthoDB" id="1939092at2759"/>
<dbReference type="AlphaFoldDB" id="A0A2I0AJF1"/>
<evidence type="ECO:0000313" key="3">
    <source>
        <dbReference type="Proteomes" id="UP000236161"/>
    </source>
</evidence>
<dbReference type="InterPro" id="IPR039319">
    <property type="entry name" value="ELF3-like"/>
</dbReference>